<organism evidence="12 14">
    <name type="scientific">[Ruminococcus] torques</name>
    <dbReference type="NCBI Taxonomy" id="33039"/>
    <lineage>
        <taxon>Bacteria</taxon>
        <taxon>Bacillati</taxon>
        <taxon>Bacillota</taxon>
        <taxon>Clostridia</taxon>
        <taxon>Lachnospirales</taxon>
        <taxon>Lachnospiraceae</taxon>
        <taxon>Mediterraneibacter</taxon>
    </lineage>
</organism>
<dbReference type="Gene3D" id="3.40.50.720">
    <property type="entry name" value="NAD(P)-binding Rossmann-like Domain"/>
    <property type="match status" value="2"/>
</dbReference>
<dbReference type="SUPFAM" id="SSF51395">
    <property type="entry name" value="FMN-linked oxidoreductases"/>
    <property type="match status" value="1"/>
</dbReference>
<dbReference type="InterPro" id="IPR001155">
    <property type="entry name" value="OxRdtase_FMN_N"/>
</dbReference>
<keyword evidence="5" id="KW-0288">FMN</keyword>
<dbReference type="AlphaFoldDB" id="A0A174F4C5"/>
<keyword evidence="4" id="KW-0285">Flavoprotein</keyword>
<evidence type="ECO:0000256" key="2">
    <source>
        <dbReference type="ARBA" id="ARBA00001966"/>
    </source>
</evidence>
<evidence type="ECO:0000256" key="6">
    <source>
        <dbReference type="ARBA" id="ARBA00022723"/>
    </source>
</evidence>
<dbReference type="Proteomes" id="UP000095787">
    <property type="component" value="Unassembled WGS sequence"/>
</dbReference>
<dbReference type="InterPro" id="IPR036188">
    <property type="entry name" value="FAD/NAD-bd_sf"/>
</dbReference>
<evidence type="ECO:0000259" key="10">
    <source>
        <dbReference type="Pfam" id="PF00724"/>
    </source>
</evidence>
<keyword evidence="6" id="KW-0479">Metal-binding</keyword>
<proteinExistence type="inferred from homology"/>
<evidence type="ECO:0000259" key="11">
    <source>
        <dbReference type="Pfam" id="PF07992"/>
    </source>
</evidence>
<name>A0A174F4C5_9FIRM</name>
<dbReference type="GO" id="GO:0051536">
    <property type="term" value="F:iron-sulfur cluster binding"/>
    <property type="evidence" value="ECO:0007669"/>
    <property type="project" value="UniProtKB-KW"/>
</dbReference>
<protein>
    <submittedName>
        <fullName evidence="13">FAD-dependent oxidoreductase</fullName>
    </submittedName>
    <submittedName>
        <fullName evidence="12">NADH oxidase</fullName>
        <ecNumber evidence="12">1.-.-.-</ecNumber>
    </submittedName>
</protein>
<reference evidence="13 15" key="2">
    <citation type="journal article" date="2019" name="Science, e1252229">
        <title>Invertible promoters mediate bacterial phase variation, antibiotic resistance, and host adaptation in the gut.</title>
        <authorList>
            <person name="Jiang X."/>
            <person name="Hall A.B."/>
            <person name="Arthur T.D."/>
            <person name="Plichta D.R."/>
            <person name="Covington C.T."/>
            <person name="Poyet M."/>
            <person name="Crothers J."/>
            <person name="Moses P.L."/>
            <person name="Tolonen A.C."/>
            <person name="Vlamakis H."/>
            <person name="Alm E.J."/>
            <person name="Xavier R.J."/>
        </authorList>
    </citation>
    <scope>NUCLEOTIDE SEQUENCE [LARGE SCALE GENOMIC DNA]</scope>
    <source>
        <strain evidence="15">aa_0143</strain>
        <strain evidence="13">Aa_0143</strain>
    </source>
</reference>
<evidence type="ECO:0000313" key="13">
    <source>
        <dbReference type="EMBL" id="RYS80434.1"/>
    </source>
</evidence>
<evidence type="ECO:0000256" key="1">
    <source>
        <dbReference type="ARBA" id="ARBA00001917"/>
    </source>
</evidence>
<comment type="cofactor">
    <cofactor evidence="1">
        <name>FMN</name>
        <dbReference type="ChEBI" id="CHEBI:58210"/>
    </cofactor>
</comment>
<dbReference type="PANTHER" id="PTHR42917">
    <property type="entry name" value="2,4-DIENOYL-COA REDUCTASE"/>
    <property type="match status" value="1"/>
</dbReference>
<dbReference type="GO" id="GO:0010181">
    <property type="term" value="F:FMN binding"/>
    <property type="evidence" value="ECO:0007669"/>
    <property type="project" value="InterPro"/>
</dbReference>
<gene>
    <name evidence="13" type="ORF">EAI93_06165</name>
    <name evidence="12" type="ORF">ERS852456_02542</name>
</gene>
<evidence type="ECO:0000256" key="5">
    <source>
        <dbReference type="ARBA" id="ARBA00022643"/>
    </source>
</evidence>
<evidence type="ECO:0000256" key="4">
    <source>
        <dbReference type="ARBA" id="ARBA00022630"/>
    </source>
</evidence>
<dbReference type="RefSeq" id="WP_009243715.1">
    <property type="nucleotide sequence ID" value="NZ_AP028249.1"/>
</dbReference>
<feature type="domain" description="FAD/NAD(P)-binding" evidence="11">
    <location>
        <begin position="381"/>
        <end position="608"/>
    </location>
</feature>
<dbReference type="GO" id="GO:0046872">
    <property type="term" value="F:metal ion binding"/>
    <property type="evidence" value="ECO:0007669"/>
    <property type="project" value="UniProtKB-KW"/>
</dbReference>
<evidence type="ECO:0000313" key="14">
    <source>
        <dbReference type="Proteomes" id="UP000095787"/>
    </source>
</evidence>
<dbReference type="EMBL" id="RCYR01000009">
    <property type="protein sequence ID" value="RYS80434.1"/>
    <property type="molecule type" value="Genomic_DNA"/>
</dbReference>
<evidence type="ECO:0000313" key="12">
    <source>
        <dbReference type="EMBL" id="CUO43170.1"/>
    </source>
</evidence>
<dbReference type="PRINTS" id="PR00368">
    <property type="entry name" value="FADPNR"/>
</dbReference>
<accession>A0A174F4C5</accession>
<feature type="domain" description="NADH:flavin oxidoreductase/NADH oxidase N-terminal" evidence="10">
    <location>
        <begin position="4"/>
        <end position="336"/>
    </location>
</feature>
<dbReference type="Gene3D" id="3.20.20.70">
    <property type="entry name" value="Aldolase class I"/>
    <property type="match status" value="1"/>
</dbReference>
<dbReference type="Pfam" id="PF07992">
    <property type="entry name" value="Pyr_redox_2"/>
    <property type="match status" value="1"/>
</dbReference>
<dbReference type="InterPro" id="IPR013785">
    <property type="entry name" value="Aldolase_TIM"/>
</dbReference>
<keyword evidence="7 12" id="KW-0560">Oxidoreductase</keyword>
<keyword evidence="8" id="KW-0408">Iron</keyword>
<evidence type="ECO:0000256" key="3">
    <source>
        <dbReference type="ARBA" id="ARBA00011048"/>
    </source>
</evidence>
<dbReference type="Proteomes" id="UP000292665">
    <property type="component" value="Unassembled WGS sequence"/>
</dbReference>
<dbReference type="InterPro" id="IPR023753">
    <property type="entry name" value="FAD/NAD-binding_dom"/>
</dbReference>
<dbReference type="SUPFAM" id="SSF51905">
    <property type="entry name" value="FAD/NAD(P)-binding domain"/>
    <property type="match status" value="1"/>
</dbReference>
<evidence type="ECO:0000256" key="8">
    <source>
        <dbReference type="ARBA" id="ARBA00023004"/>
    </source>
</evidence>
<dbReference type="Pfam" id="PF00724">
    <property type="entry name" value="Oxidored_FMN"/>
    <property type="match status" value="1"/>
</dbReference>
<evidence type="ECO:0000313" key="15">
    <source>
        <dbReference type="Proteomes" id="UP000292665"/>
    </source>
</evidence>
<sequence length="641" mass="69958">MRTMFTPLKIAGMEVKNRTFMAPMSLGYESQDGTVNEKMEAYWLRRAQGGVGCIIVDATSVDPNVPYLGNTLCFRDEESIKKYKSFTDKVHSYGCKIIPQITHPGPESISAFFGVAPVASSSYPNSMGQMTRELAKEELPGIVALYAKASKNAKEAGFDGIELHCAHAYMLLGSFLSPLRNKRTDEYGGSLLNRARLLFEVLDAIKEACGEDFPIVLRMSGSERDPQGNTLEDMKRLIPYLEKHGVDCFEISGGTQYERCNKIIPCHGEEEFTNLKEARAIKEITTKPVITVGKILDAQLAEDVLEANEVDGVVLGRALLADPDFVEKAEEKRYDEIAPCAGCGVGCVGEQTKRRPASCVINPLAGRELEFEEKPTAEEKNILVVGAGIGGLAAARILAKRGHHVVVFEKEKKAGGQLNLACRAPFKQEISKWIVYLLQECDRYGAEIRYETEANADVIKAENPDVVILATGAEPIVLPVEGKETMIQANDVLSGKVPILGGNAAIIGGGMVGIETAEYVLHHSRGAARAALIEMTDSIGQGMVPNNLVPTMARLRQENVQMITGARVKKIDAGTIIADTKKGEMKYPGFTHVICAVGSKAWNPLYEEIKDTYETYVIGDAKEVAQALEAVRGAYELGYRL</sequence>
<dbReference type="EC" id="1.-.-.-" evidence="12"/>
<reference evidence="12 14" key="1">
    <citation type="submission" date="2015-09" db="EMBL/GenBank/DDBJ databases">
        <authorList>
            <consortium name="Pathogen Informatics"/>
        </authorList>
    </citation>
    <scope>NUCLEOTIDE SEQUENCE [LARGE SCALE GENOMIC DNA]</scope>
    <source>
        <strain evidence="12 14">2789STDY5834841</strain>
    </source>
</reference>
<evidence type="ECO:0000256" key="7">
    <source>
        <dbReference type="ARBA" id="ARBA00023002"/>
    </source>
</evidence>
<keyword evidence="9" id="KW-0411">Iron-sulfur</keyword>
<dbReference type="EMBL" id="CYZO01000048">
    <property type="protein sequence ID" value="CUO43170.1"/>
    <property type="molecule type" value="Genomic_DNA"/>
</dbReference>
<comment type="similarity">
    <text evidence="3">In the N-terminal section; belongs to the NADH:flavin oxidoreductase/NADH oxidase family.</text>
</comment>
<dbReference type="PANTHER" id="PTHR42917:SF2">
    <property type="entry name" value="2,4-DIENOYL-COA REDUCTASE [(2E)-ENOYL-COA-PRODUCING]"/>
    <property type="match status" value="1"/>
</dbReference>
<dbReference type="CDD" id="cd02803">
    <property type="entry name" value="OYE_like_FMN_family"/>
    <property type="match status" value="1"/>
</dbReference>
<comment type="cofactor">
    <cofactor evidence="2">
        <name>[4Fe-4S] cluster</name>
        <dbReference type="ChEBI" id="CHEBI:49883"/>
    </cofactor>
</comment>
<evidence type="ECO:0000256" key="9">
    <source>
        <dbReference type="ARBA" id="ARBA00023014"/>
    </source>
</evidence>
<dbReference type="Gene3D" id="3.50.50.60">
    <property type="entry name" value="FAD/NAD(P)-binding domain"/>
    <property type="match status" value="2"/>
</dbReference>
<dbReference type="InterPro" id="IPR051793">
    <property type="entry name" value="NADH:flavin_oxidoreductase"/>
</dbReference>
<dbReference type="GO" id="GO:0016491">
    <property type="term" value="F:oxidoreductase activity"/>
    <property type="evidence" value="ECO:0007669"/>
    <property type="project" value="UniProtKB-KW"/>
</dbReference>